<evidence type="ECO:0000313" key="3">
    <source>
        <dbReference type="Proteomes" id="UP000036938"/>
    </source>
</evidence>
<evidence type="ECO:0000313" key="2">
    <source>
        <dbReference type="EMBL" id="KNG91745.1"/>
    </source>
</evidence>
<keyword evidence="3" id="KW-1185">Reference proteome</keyword>
<feature type="compositionally biased region" description="Polar residues" evidence="1">
    <location>
        <begin position="51"/>
        <end position="61"/>
    </location>
</feature>
<feature type="region of interest" description="Disordered" evidence="1">
    <location>
        <begin position="1"/>
        <end position="61"/>
    </location>
</feature>
<feature type="compositionally biased region" description="Low complexity" evidence="1">
    <location>
        <begin position="1"/>
        <end position="24"/>
    </location>
</feature>
<dbReference type="EMBL" id="AQQZ01000047">
    <property type="protein sequence ID" value="KNG91745.1"/>
    <property type="molecule type" value="Genomic_DNA"/>
</dbReference>
<reference evidence="2 3" key="1">
    <citation type="journal article" date="2015" name="Int. J. Syst. Evol. Microbiol.">
        <title>Aestuariivita atlantica sp. nov., isolated from deep sea sediment of the Atlantic Ocean.</title>
        <authorList>
            <person name="Li G."/>
            <person name="Lai Q."/>
            <person name="Du Y."/>
            <person name="Liu X."/>
            <person name="Sun F."/>
            <person name="Shao Z."/>
        </authorList>
    </citation>
    <scope>NUCLEOTIDE SEQUENCE [LARGE SCALE GENOMIC DNA]</scope>
    <source>
        <strain evidence="2 3">22II-S11-z3</strain>
    </source>
</reference>
<gene>
    <name evidence="2" type="ORF">ATO11_21055</name>
</gene>
<organism evidence="2 3">
    <name type="scientific">Pseudaestuariivita atlantica</name>
    <dbReference type="NCBI Taxonomy" id="1317121"/>
    <lineage>
        <taxon>Bacteria</taxon>
        <taxon>Pseudomonadati</taxon>
        <taxon>Pseudomonadota</taxon>
        <taxon>Alphaproteobacteria</taxon>
        <taxon>Rhodobacterales</taxon>
        <taxon>Paracoccaceae</taxon>
        <taxon>Pseudaestuariivita</taxon>
    </lineage>
</organism>
<comment type="caution">
    <text evidence="2">The sequence shown here is derived from an EMBL/GenBank/DDBJ whole genome shotgun (WGS) entry which is preliminary data.</text>
</comment>
<feature type="non-terminal residue" evidence="2">
    <location>
        <position position="1"/>
    </location>
</feature>
<accession>A0A0L1JJ03</accession>
<proteinExistence type="predicted"/>
<evidence type="ECO:0000256" key="1">
    <source>
        <dbReference type="SAM" id="MobiDB-lite"/>
    </source>
</evidence>
<dbReference type="AlphaFoldDB" id="A0A0L1JJ03"/>
<protein>
    <submittedName>
        <fullName evidence="2">Uncharacterized protein</fullName>
    </submittedName>
</protein>
<dbReference type="Proteomes" id="UP000036938">
    <property type="component" value="Unassembled WGS sequence"/>
</dbReference>
<feature type="compositionally biased region" description="Basic residues" evidence="1">
    <location>
        <begin position="25"/>
        <end position="44"/>
    </location>
</feature>
<name>A0A0L1JJ03_9RHOB</name>
<sequence>RSRSLSSQPVPSRSCRSSVSPRRSIPARRPLRPSPTARRRRASRVPRLSVGSSTPPRSECR</sequence>